<dbReference type="SUPFAM" id="SSF88688">
    <property type="entry name" value="Families 57/38 glycoside transferase middle domain"/>
    <property type="match status" value="1"/>
</dbReference>
<dbReference type="InterPro" id="IPR027291">
    <property type="entry name" value="Glyco_hydro_38_N_sf"/>
</dbReference>
<dbReference type="InterPro" id="IPR015341">
    <property type="entry name" value="Glyco_hydro_38_cen"/>
</dbReference>
<dbReference type="Gene3D" id="3.20.110.10">
    <property type="entry name" value="Glycoside hydrolase 38, N terminal domain"/>
    <property type="match status" value="1"/>
</dbReference>
<comment type="similarity">
    <text evidence="1">Belongs to the glycosyl hydrolase 38 family.</text>
</comment>
<dbReference type="GO" id="GO:0046872">
    <property type="term" value="F:metal ion binding"/>
    <property type="evidence" value="ECO:0007669"/>
    <property type="project" value="UniProtKB-KW"/>
</dbReference>
<dbReference type="GO" id="GO:0004559">
    <property type="term" value="F:alpha-mannosidase activity"/>
    <property type="evidence" value="ECO:0007669"/>
    <property type="project" value="InterPro"/>
</dbReference>
<dbReference type="GO" id="GO:0006013">
    <property type="term" value="P:mannose metabolic process"/>
    <property type="evidence" value="ECO:0007669"/>
    <property type="project" value="InterPro"/>
</dbReference>
<dbReference type="Proteomes" id="UP000032552">
    <property type="component" value="Unassembled WGS sequence"/>
</dbReference>
<evidence type="ECO:0000256" key="3">
    <source>
        <dbReference type="ARBA" id="ARBA00022801"/>
    </source>
</evidence>
<evidence type="ECO:0000259" key="5">
    <source>
        <dbReference type="SMART" id="SM00872"/>
    </source>
</evidence>
<dbReference type="Pfam" id="PF01074">
    <property type="entry name" value="Glyco_hydro_38N"/>
    <property type="match status" value="1"/>
</dbReference>
<dbReference type="PANTHER" id="PTHR46017">
    <property type="entry name" value="ALPHA-MANNOSIDASE 2C1"/>
    <property type="match status" value="1"/>
</dbReference>
<evidence type="ECO:0000256" key="2">
    <source>
        <dbReference type="ARBA" id="ARBA00022723"/>
    </source>
</evidence>
<feature type="domain" description="Glycoside hydrolase family 38 central" evidence="5">
    <location>
        <begin position="267"/>
        <end position="345"/>
    </location>
</feature>
<dbReference type="EMBL" id="BAYM01000158">
    <property type="protein sequence ID" value="GAN37434.1"/>
    <property type="molecule type" value="Genomic_DNA"/>
</dbReference>
<dbReference type="SUPFAM" id="SSF74650">
    <property type="entry name" value="Galactose mutarotase-like"/>
    <property type="match status" value="1"/>
</dbReference>
<dbReference type="SMART" id="SM00872">
    <property type="entry name" value="Alpha-mann_mid"/>
    <property type="match status" value="1"/>
</dbReference>
<gene>
    <name evidence="6" type="ORF">LC0644_2023</name>
</gene>
<keyword evidence="3" id="KW-0378">Hydrolase</keyword>
<keyword evidence="4" id="KW-0326">Glycosidase</keyword>
<evidence type="ECO:0000256" key="1">
    <source>
        <dbReference type="ARBA" id="ARBA00009792"/>
    </source>
</evidence>
<sequence length="879" mass="98786">MQKVHVIAHTHWDFEWYFTRQQARVQFAYHMAEVLQALADNQLDSYLLDGQLAIVDDYLQTNPDKRAAMMRFVKARQLFIGPWYTQIDEMVTSGEAIVRNLQLGHKLAADLGGVMKVGYLPDSFGQGQDMPKIYQGFDITATVFWRGMPHDKNARYFYWTANDGSKVLAANIKNGYYAGVDLIENDDTAALLHRIATDTQAHDLALPVGGDQRAVDFNLKDRLQYANQQTSDFELVEDNYPDFFKALSTSSDLRTYQGEFIDPSASKIHRGIYSSRADLKHLYDRLEHLMVDVVEPMMVIAAHQGIEAQDGMVAHIWRAIARGQAHDSSGGCNSDATNQDIYQRGVEALQLAESVRDYLLRKLASGAPASLNVFFWNPTVRSVHQNGEITLATRGKHFSLKDENGEVVAYEILKQVKVDNAVLRRDPAQEKPDVYYRTTIVVPLTMKAMDWVGFTLEEASQCVTDRQPSTTISNAYYTLTFDKGQLVLVDRRTKQSFVNPIHFDDGGDEGDTYDYSPAFQDWLLDLTLAEAEVTGQQGKLVSELVFRGQWQLPSDLAQRAAKKASVEMPYVLVLKLAADDPVIHFEFTVENTVCDHRLRLILKTPVQAQTSFADTPFGIAARPVIDPHLKDWRAIGYHEEPTALRPLIHFANTHDDKTSWTFLGLGEKEFQLIGDQFDQLAVTMFRGVGYLGRPDLKRRPGDASGLQTKYVPTPDSQLLGTRQMQGGICLDADFVPAELQRRVQSLAIGSLGYQTQTLDRFTTPLQYFPINTNQTNLVHQSPVQLVSRDLVVSSVSETPDHAGYLVRVYNPTDVTVATAGDFILEVAASIRQLNLNHETKQTLATDVTTFKLPAFKPGEIRTYGIYPRHISLASKKESL</sequence>
<dbReference type="InterPro" id="IPR037094">
    <property type="entry name" value="Glyco_hydro_38_cen_sf"/>
</dbReference>
<comment type="caution">
    <text evidence="6">The sequence shown here is derived from an EMBL/GenBank/DDBJ whole genome shotgun (WGS) entry which is preliminary data.</text>
</comment>
<protein>
    <submittedName>
        <fullName evidence="6">Alpha-mannosidase</fullName>
    </submittedName>
</protein>
<dbReference type="SUPFAM" id="SSF88713">
    <property type="entry name" value="Glycoside hydrolase/deacetylase"/>
    <property type="match status" value="1"/>
</dbReference>
<dbReference type="Pfam" id="PF07748">
    <property type="entry name" value="Glyco_hydro_38C"/>
    <property type="match status" value="1"/>
</dbReference>
<dbReference type="InterPro" id="IPR028995">
    <property type="entry name" value="Glyco_hydro_57/38_cen_sf"/>
</dbReference>
<dbReference type="InterPro" id="IPR011013">
    <property type="entry name" value="Gal_mutarotase_sf_dom"/>
</dbReference>
<dbReference type="Pfam" id="PF09261">
    <property type="entry name" value="Alpha-mann_mid"/>
    <property type="match status" value="1"/>
</dbReference>
<dbReference type="Gene3D" id="2.70.98.30">
    <property type="entry name" value="Golgi alpha-mannosidase II, domain 4"/>
    <property type="match status" value="1"/>
</dbReference>
<keyword evidence="2" id="KW-0479">Metal-binding</keyword>
<name>A0A0C9PYZ6_LACPA</name>
<reference evidence="7" key="1">
    <citation type="submission" date="2014-05" db="EMBL/GenBank/DDBJ databases">
        <title>Whole genome sequencing of Lactobacillus casei NRIC0644.</title>
        <authorList>
            <person name="Atarashi H."/>
            <person name="Yoshida Y."/>
            <person name="Fujimura S."/>
            <person name="Tanaka N."/>
            <person name="Shiwa Y."/>
            <person name="Yoshikawa H."/>
            <person name="Okada S."/>
            <person name="Nakagawa J."/>
        </authorList>
    </citation>
    <scope>NUCLEOTIDE SEQUENCE [LARGE SCALE GENOMIC DNA]</scope>
    <source>
        <strain evidence="7">NRIC0644</strain>
    </source>
</reference>
<proteinExistence type="inferred from homology"/>
<dbReference type="GO" id="GO:0030246">
    <property type="term" value="F:carbohydrate binding"/>
    <property type="evidence" value="ECO:0007669"/>
    <property type="project" value="InterPro"/>
</dbReference>
<dbReference type="PANTHER" id="PTHR46017:SF2">
    <property type="entry name" value="MANNOSYLGLYCERATE HYDROLASE"/>
    <property type="match status" value="1"/>
</dbReference>
<dbReference type="InterPro" id="IPR000602">
    <property type="entry name" value="Glyco_hydro_38_N"/>
</dbReference>
<dbReference type="AlphaFoldDB" id="A0A0C9PYZ6"/>
<evidence type="ECO:0000256" key="4">
    <source>
        <dbReference type="ARBA" id="ARBA00023295"/>
    </source>
</evidence>
<evidence type="ECO:0000313" key="6">
    <source>
        <dbReference type="EMBL" id="GAN37434.1"/>
    </source>
</evidence>
<organism evidence="6 7">
    <name type="scientific">Lacticaseibacillus paracasei NRIC 0644</name>
    <dbReference type="NCBI Taxonomy" id="1435038"/>
    <lineage>
        <taxon>Bacteria</taxon>
        <taxon>Bacillati</taxon>
        <taxon>Bacillota</taxon>
        <taxon>Bacilli</taxon>
        <taxon>Lactobacillales</taxon>
        <taxon>Lactobacillaceae</taxon>
        <taxon>Lacticaseibacillus</taxon>
    </lineage>
</organism>
<dbReference type="CDD" id="cd10815">
    <property type="entry name" value="GH38N_AMII_EcMngB_like"/>
    <property type="match status" value="1"/>
</dbReference>
<dbReference type="InterPro" id="IPR011682">
    <property type="entry name" value="Glyco_hydro_38_C"/>
</dbReference>
<dbReference type="GO" id="GO:0009313">
    <property type="term" value="P:oligosaccharide catabolic process"/>
    <property type="evidence" value="ECO:0007669"/>
    <property type="project" value="TreeGrafter"/>
</dbReference>
<accession>A0A0C9PYZ6</accession>
<dbReference type="Gene3D" id="1.20.1270.50">
    <property type="entry name" value="Glycoside hydrolase family 38, central domain"/>
    <property type="match status" value="1"/>
</dbReference>
<evidence type="ECO:0000313" key="7">
    <source>
        <dbReference type="Proteomes" id="UP000032552"/>
    </source>
</evidence>
<dbReference type="InterPro" id="IPR011330">
    <property type="entry name" value="Glyco_hydro/deAcase_b/a-brl"/>
</dbReference>
<dbReference type="RefSeq" id="WP_045625271.1">
    <property type="nucleotide sequence ID" value="NZ_BAYM01000158.1"/>
</dbReference>